<dbReference type="GeneID" id="39985661"/>
<dbReference type="Pfam" id="PF07344">
    <property type="entry name" value="Amastin"/>
    <property type="match status" value="1"/>
</dbReference>
<dbReference type="OrthoDB" id="273009at2759"/>
<feature type="transmembrane region" description="Helical" evidence="1">
    <location>
        <begin position="7"/>
        <end position="28"/>
    </location>
</feature>
<dbReference type="EMBL" id="NBCO01000015">
    <property type="protein sequence ID" value="ORC88798.1"/>
    <property type="molecule type" value="Genomic_DNA"/>
</dbReference>
<sequence>MFVGRACSLIFAIAALALMVILLFFPFFESKWKTADADPSGGISPIMKGEITFWEFREWPLVGGQPGEEVKHTLRTEYFTCDDGKMRIQAVEGVAIIASALCFLNFLMSVFLFCFPTILRLPLTLYFLLAALASAVVLILMMWWYVSPWCPEQGALKADTLYKWEYGLGWKLVIASCGSSLIGCIMAAISC</sequence>
<dbReference type="AlphaFoldDB" id="A0A1X0NW81"/>
<feature type="transmembrane region" description="Helical" evidence="1">
    <location>
        <begin position="166"/>
        <end position="189"/>
    </location>
</feature>
<protein>
    <recommendedName>
        <fullName evidence="4">Amastin</fullName>
    </recommendedName>
</protein>
<dbReference type="VEuPathDB" id="TriTrypDB:TM35_000152290"/>
<name>A0A1X0NW81_9TRYP</name>
<keyword evidence="1" id="KW-0812">Transmembrane</keyword>
<evidence type="ECO:0000313" key="3">
    <source>
        <dbReference type="Proteomes" id="UP000192257"/>
    </source>
</evidence>
<dbReference type="PANTHER" id="PTHR40741">
    <property type="entry name" value="AMASTIN-RELATED"/>
    <property type="match status" value="1"/>
</dbReference>
<dbReference type="Proteomes" id="UP000192257">
    <property type="component" value="Unassembled WGS sequence"/>
</dbReference>
<comment type="caution">
    <text evidence="2">The sequence shown here is derived from an EMBL/GenBank/DDBJ whole genome shotgun (WGS) entry which is preliminary data.</text>
</comment>
<evidence type="ECO:0000256" key="1">
    <source>
        <dbReference type="SAM" id="Phobius"/>
    </source>
</evidence>
<keyword evidence="3" id="KW-1185">Reference proteome</keyword>
<organism evidence="2 3">
    <name type="scientific">Trypanosoma theileri</name>
    <dbReference type="NCBI Taxonomy" id="67003"/>
    <lineage>
        <taxon>Eukaryota</taxon>
        <taxon>Discoba</taxon>
        <taxon>Euglenozoa</taxon>
        <taxon>Kinetoplastea</taxon>
        <taxon>Metakinetoplastina</taxon>
        <taxon>Trypanosomatida</taxon>
        <taxon>Trypanosomatidae</taxon>
        <taxon>Trypanosoma</taxon>
    </lineage>
</organism>
<keyword evidence="1" id="KW-0472">Membrane</keyword>
<dbReference type="RefSeq" id="XP_028882864.1">
    <property type="nucleotide sequence ID" value="XM_029025881.1"/>
</dbReference>
<evidence type="ECO:0000313" key="2">
    <source>
        <dbReference type="EMBL" id="ORC88798.1"/>
    </source>
</evidence>
<keyword evidence="1" id="KW-1133">Transmembrane helix</keyword>
<dbReference type="PANTHER" id="PTHR40741:SF2">
    <property type="entry name" value="AMASTIN"/>
    <property type="match status" value="1"/>
</dbReference>
<feature type="transmembrane region" description="Helical" evidence="1">
    <location>
        <begin position="93"/>
        <end position="113"/>
    </location>
</feature>
<feature type="transmembrane region" description="Helical" evidence="1">
    <location>
        <begin position="125"/>
        <end position="146"/>
    </location>
</feature>
<accession>A0A1X0NW81</accession>
<dbReference type="InterPro" id="IPR009944">
    <property type="entry name" value="Amastin"/>
</dbReference>
<evidence type="ECO:0008006" key="4">
    <source>
        <dbReference type="Google" id="ProtNLM"/>
    </source>
</evidence>
<proteinExistence type="predicted"/>
<reference evidence="2 3" key="1">
    <citation type="submission" date="2017-03" db="EMBL/GenBank/DDBJ databases">
        <title>An alternative strategy for trypanosome survival in the mammalian bloodstream revealed through genome and transcriptome analysis of the ubiquitous bovine parasite Trypanosoma (Megatrypanum) theileri.</title>
        <authorList>
            <person name="Kelly S."/>
            <person name="Ivens A."/>
            <person name="Mott A."/>
            <person name="O'Neill E."/>
            <person name="Emms D."/>
            <person name="Macleod O."/>
            <person name="Voorheis P."/>
            <person name="Matthews J."/>
            <person name="Matthews K."/>
            <person name="Carrington M."/>
        </authorList>
    </citation>
    <scope>NUCLEOTIDE SEQUENCE [LARGE SCALE GENOMIC DNA]</scope>
    <source>
        <strain evidence="2">Edinburgh</strain>
    </source>
</reference>
<gene>
    <name evidence="2" type="ORF">TM35_000152290</name>
</gene>